<dbReference type="Proteomes" id="UP000038009">
    <property type="component" value="Unassembled WGS sequence"/>
</dbReference>
<dbReference type="GO" id="GO:0008233">
    <property type="term" value="F:peptidase activity"/>
    <property type="evidence" value="ECO:0007669"/>
    <property type="project" value="UniProtKB-KW"/>
</dbReference>
<dbReference type="OMA" id="WRYDKAW"/>
<feature type="compositionally biased region" description="Polar residues" evidence="4">
    <location>
        <begin position="345"/>
        <end position="354"/>
    </location>
</feature>
<dbReference type="InterPro" id="IPR018997">
    <property type="entry name" value="PUB_domain"/>
</dbReference>
<feature type="region of interest" description="Disordered" evidence="4">
    <location>
        <begin position="618"/>
        <end position="646"/>
    </location>
</feature>
<feature type="compositionally biased region" description="Pro residues" evidence="4">
    <location>
        <begin position="164"/>
        <end position="178"/>
    </location>
</feature>
<keyword evidence="7" id="KW-1185">Reference proteome</keyword>
<dbReference type="CDD" id="cd06547">
    <property type="entry name" value="GH85_ENGase"/>
    <property type="match status" value="1"/>
</dbReference>
<dbReference type="InterPro" id="IPR005201">
    <property type="entry name" value="TIM_ENGase"/>
</dbReference>
<evidence type="ECO:0000256" key="4">
    <source>
        <dbReference type="SAM" id="MobiDB-lite"/>
    </source>
</evidence>
<dbReference type="InterPro" id="IPR036339">
    <property type="entry name" value="PUB-like_dom_sf"/>
</dbReference>
<organism evidence="6 7">
    <name type="scientific">Leptomonas seymouri</name>
    <dbReference type="NCBI Taxonomy" id="5684"/>
    <lineage>
        <taxon>Eukaryota</taxon>
        <taxon>Discoba</taxon>
        <taxon>Euglenozoa</taxon>
        <taxon>Kinetoplastea</taxon>
        <taxon>Metakinetoplastina</taxon>
        <taxon>Trypanosomatida</taxon>
        <taxon>Trypanosomatidae</taxon>
        <taxon>Leishmaniinae</taxon>
        <taxon>Leptomonas</taxon>
    </lineage>
</organism>
<dbReference type="InterPro" id="IPR017853">
    <property type="entry name" value="GH"/>
</dbReference>
<dbReference type="Gene3D" id="3.20.20.80">
    <property type="entry name" value="Glycosidases"/>
    <property type="match status" value="1"/>
</dbReference>
<dbReference type="PANTHER" id="PTHR13246:SF1">
    <property type="entry name" value="CYTOSOLIC ENDO-BETA-N-ACETYLGLUCOSAMINIDASE"/>
    <property type="match status" value="1"/>
</dbReference>
<evidence type="ECO:0000313" key="7">
    <source>
        <dbReference type="Proteomes" id="UP000038009"/>
    </source>
</evidence>
<dbReference type="InterPro" id="IPR008580">
    <property type="entry name" value="PPPDE_dom"/>
</dbReference>
<protein>
    <submittedName>
        <fullName evidence="6">Glycosyl hydrolase-like protein</fullName>
    </submittedName>
</protein>
<dbReference type="Gene3D" id="3.90.1720.30">
    <property type="entry name" value="PPPDE domains"/>
    <property type="match status" value="1"/>
</dbReference>
<dbReference type="GO" id="GO:0033925">
    <property type="term" value="F:mannosyl-glycoprotein endo-beta-N-acetylglucosaminidase activity"/>
    <property type="evidence" value="ECO:0007669"/>
    <property type="project" value="UniProtKB-EC"/>
</dbReference>
<name>A0A0N0P6Y1_LEPSE</name>
<dbReference type="GO" id="GO:0006508">
    <property type="term" value="P:proteolysis"/>
    <property type="evidence" value="ECO:0007669"/>
    <property type="project" value="UniProtKB-KW"/>
</dbReference>
<dbReference type="SMART" id="SM01179">
    <property type="entry name" value="DUF862"/>
    <property type="match status" value="1"/>
</dbReference>
<proteinExistence type="inferred from homology"/>
<dbReference type="SUPFAM" id="SSF51445">
    <property type="entry name" value="(Trans)glycosidases"/>
    <property type="match status" value="1"/>
</dbReference>
<evidence type="ECO:0000259" key="5">
    <source>
        <dbReference type="PROSITE" id="PS51858"/>
    </source>
</evidence>
<feature type="compositionally biased region" description="Polar residues" evidence="4">
    <location>
        <begin position="630"/>
        <end position="640"/>
    </location>
</feature>
<comment type="caution">
    <text evidence="6">The sequence shown here is derived from an EMBL/GenBank/DDBJ whole genome shotgun (WGS) entry which is preliminary data.</text>
</comment>
<dbReference type="Gene3D" id="1.20.58.2190">
    <property type="match status" value="1"/>
</dbReference>
<comment type="similarity">
    <text evidence="1">Belongs to the DeSI family.</text>
</comment>
<dbReference type="OrthoDB" id="21221at2759"/>
<dbReference type="CDD" id="cd09212">
    <property type="entry name" value="PUB"/>
    <property type="match status" value="1"/>
</dbReference>
<dbReference type="GO" id="GO:0005829">
    <property type="term" value="C:cytosol"/>
    <property type="evidence" value="ECO:0007669"/>
    <property type="project" value="UniProtKB-SubCell"/>
</dbReference>
<sequence>MPPSSSSSTVSLYRYDLTQGMARSIGPMLIGRPIEGIWHTSIVVFGKEYYFDGGVGIMADSNPGHTRFGTPHSTEVLGQTTKGHDEFFAWTQRQRTSGFGPNDYHLLNNNCNSFSDAASMYLLGRHIPQDVLEMIPTLLSTPMGQMLRPMLEQATAVGAGSAPGPAPPLDQPRPPPPSLSSSAGRTDACVGLLRPHQAVTESDEEDLMLAQAMLESNEMIADGPRSPPEAFDKVISGLTVLQTVMTNICEHPNEAKYRALSMESGAYRMKLKPLESYGLTDVLRIAGFVRRPHSSGNGGEQWFLPDAAGSAPLLQRVIEMLAITISSIEGAAADAAKTRAKASEGTATPTSSSVRNEEGGSVEGGSLKAPPPPGASSTGATPGGTSGASMEAASAVLRYCYPPFPKDWTPLSIGWEGGAPLFSIHCLSSSSGGCVEGPYGFGKCRLSPNQQLLQAYYCSSDGREVEISGGYEVLCVQRGQESSFSWVPARLAWASAAAATASAKSSFIFCGYGRFGVARAEHGCGVQPGVMEPSGRCVIPYGGHAVVVTDKAEVLCETSRLPPTLAQTLQELEVGVHLSKLLRAASGQPIGSFDELLNKWCPPAFYVKPQSLQCRTGTAASAADAHGRGSSPQNTTNETSGNDRRASRSLLASPFARCAMPSTRLLVCHDFGGGYTAGERHLYVLENGESAAVGRNMHTEFSKPNRRISAVEGAYTVGYWDRVDCFVYFSHQRISVPPREWIHDGHRNGVAVLGTIITEGADGAADLEMLLSDAKRMAAIIERLVQVCDAYGFDGYLLNVENSLPPTMAKRLVVFCTQLRKQLNLKASLSTTRLVLWYDAITIDGSLAYQNALTACNKPFFDVCDGLFTNYFWNPVHIALTRTTAGSRGTDVFVGVDVFGRRMFGGGGYNTYVAVEEALHAGLSVALFAPAWTMEWESKGSRDTFELAECRLWFRMQDKFSYHSRVLSCDPPRDGGAPLCAWTAFQLGVGYDFYVNGCLTTKSLSELPQTLNCTTSAWCEIAGAHALPPFSYEAPPSSAAGNTQADPLSALGPHAIQPGAFAALPLRLPAFSLQGSVYGGTVRAAWRYDKAWFGNRCLSCLIPSMSAAEVLRWYVRSALPAAAAPQSEEGARAFSPSSTLHIELILDQEEVPEALSGSSTASEKPIEAHRGLRLGFDSASRGAFQAVVWEKTALQACAAPVEIAGLEGVLARVMVSRSTPSSAGQWYHVHYELQNISKETLHVTSLSVVNGDPRRTLQVCVGAVAVYQGPVMSHTVEDVGGAKPDASVLHAAGPYTWATWVTHPTGKSGDQVLSLTNAECLFAKVHAERGVRSTVVLFASVTLSAAASDAVNREEEQTLVAPSDRVRSDGHHMYLGQYSVDPADGTTYNGSLLVPLSLPVGAAVSQVYYYTVPNGY</sequence>
<keyword evidence="3 6" id="KW-0378">Hydrolase</keyword>
<evidence type="ECO:0000256" key="3">
    <source>
        <dbReference type="ARBA" id="ARBA00022801"/>
    </source>
</evidence>
<feature type="region of interest" description="Disordered" evidence="4">
    <location>
        <begin position="156"/>
        <end position="185"/>
    </location>
</feature>
<dbReference type="Pfam" id="PF05903">
    <property type="entry name" value="Peptidase_C97"/>
    <property type="match status" value="1"/>
</dbReference>
<feature type="domain" description="PPPDE" evidence="5">
    <location>
        <begin position="8"/>
        <end position="152"/>
    </location>
</feature>
<accession>A0A0N0P6Y1</accession>
<keyword evidence="2" id="KW-0645">Protease</keyword>
<reference evidence="6 7" key="1">
    <citation type="journal article" date="2015" name="PLoS Pathog.">
        <title>Leptomonas seymouri: Adaptations to the Dixenous Life Cycle Analyzed by Genome Sequencing, Transcriptome Profiling and Co-infection with Leishmania donovani.</title>
        <authorList>
            <person name="Kraeva N."/>
            <person name="Butenko A."/>
            <person name="Hlavacova J."/>
            <person name="Kostygov A."/>
            <person name="Myskova J."/>
            <person name="Grybchuk D."/>
            <person name="Lestinova T."/>
            <person name="Votypka J."/>
            <person name="Volf P."/>
            <person name="Opperdoes F."/>
            <person name="Flegontov P."/>
            <person name="Lukes J."/>
            <person name="Yurchenko V."/>
        </authorList>
    </citation>
    <scope>NUCLEOTIDE SEQUENCE [LARGE SCALE GENOMIC DNA]</scope>
    <source>
        <strain evidence="6 7">ATCC 30220</strain>
    </source>
</reference>
<dbReference type="PROSITE" id="PS51858">
    <property type="entry name" value="PPPDE"/>
    <property type="match status" value="1"/>
</dbReference>
<dbReference type="InterPro" id="IPR032979">
    <property type="entry name" value="ENGase"/>
</dbReference>
<dbReference type="InterPro" id="IPR042266">
    <property type="entry name" value="PPPDE_sf"/>
</dbReference>
<dbReference type="Pfam" id="PF03644">
    <property type="entry name" value="Glyco_hydro_85"/>
    <property type="match status" value="1"/>
</dbReference>
<dbReference type="EMBL" id="LJSK01000060">
    <property type="protein sequence ID" value="KPI88139.1"/>
    <property type="molecule type" value="Genomic_DNA"/>
</dbReference>
<evidence type="ECO:0000256" key="2">
    <source>
        <dbReference type="ARBA" id="ARBA00022670"/>
    </source>
</evidence>
<evidence type="ECO:0000313" key="6">
    <source>
        <dbReference type="EMBL" id="KPI88139.1"/>
    </source>
</evidence>
<dbReference type="PANTHER" id="PTHR13246">
    <property type="entry name" value="ENDO BETA N-ACETYLGLUCOSAMINIDASE"/>
    <property type="match status" value="1"/>
</dbReference>
<dbReference type="VEuPathDB" id="TriTrypDB:Lsey_0060_0140"/>
<evidence type="ECO:0000256" key="1">
    <source>
        <dbReference type="ARBA" id="ARBA00008140"/>
    </source>
</evidence>
<dbReference type="Pfam" id="PF09409">
    <property type="entry name" value="PUB"/>
    <property type="match status" value="1"/>
</dbReference>
<dbReference type="SUPFAM" id="SSF143503">
    <property type="entry name" value="PUG domain-like"/>
    <property type="match status" value="1"/>
</dbReference>
<gene>
    <name evidence="6" type="ORF">ABL78_2772</name>
</gene>
<feature type="region of interest" description="Disordered" evidence="4">
    <location>
        <begin position="339"/>
        <end position="387"/>
    </location>
</feature>